<keyword evidence="2" id="KW-0732">Signal</keyword>
<keyword evidence="4" id="KW-1185">Reference proteome</keyword>
<dbReference type="AlphaFoldDB" id="A0A437NVP3"/>
<gene>
    <name evidence="3" type="ORF">EOE48_24920</name>
</gene>
<dbReference type="RefSeq" id="WP_127733586.1">
    <property type="nucleotide sequence ID" value="NZ_SACP01000036.1"/>
</dbReference>
<reference evidence="3 4" key="1">
    <citation type="submission" date="2019-01" db="EMBL/GenBank/DDBJ databases">
        <authorList>
            <person name="Chen W.-M."/>
        </authorList>
    </citation>
    <scope>NUCLEOTIDE SEQUENCE [LARGE SCALE GENOMIC DNA]</scope>
    <source>
        <strain evidence="3 4">TER-1</strain>
    </source>
</reference>
<organism evidence="3 4">
    <name type="scientific">Methylobacterium oryzihabitans</name>
    <dbReference type="NCBI Taxonomy" id="2499852"/>
    <lineage>
        <taxon>Bacteria</taxon>
        <taxon>Pseudomonadati</taxon>
        <taxon>Pseudomonadota</taxon>
        <taxon>Alphaproteobacteria</taxon>
        <taxon>Hyphomicrobiales</taxon>
        <taxon>Methylobacteriaceae</taxon>
        <taxon>Methylobacterium</taxon>
    </lineage>
</organism>
<name>A0A437NVP3_9HYPH</name>
<proteinExistence type="predicted"/>
<dbReference type="Proteomes" id="UP000286997">
    <property type="component" value="Unassembled WGS sequence"/>
</dbReference>
<sequence>MRLHALLVTSLALAAVPAMAQNQPTVSRAERTVEGLNRSMETQGQIRSIQQQNQFNTNQIRGDMMRSQSMPSAPPPPIVVAPR</sequence>
<protein>
    <submittedName>
        <fullName evidence="3">Uncharacterized protein</fullName>
    </submittedName>
</protein>
<dbReference type="EMBL" id="SACP01000036">
    <property type="protein sequence ID" value="RVU14081.1"/>
    <property type="molecule type" value="Genomic_DNA"/>
</dbReference>
<feature type="region of interest" description="Disordered" evidence="1">
    <location>
        <begin position="60"/>
        <end position="83"/>
    </location>
</feature>
<feature type="signal peptide" evidence="2">
    <location>
        <begin position="1"/>
        <end position="20"/>
    </location>
</feature>
<comment type="caution">
    <text evidence="3">The sequence shown here is derived from an EMBL/GenBank/DDBJ whole genome shotgun (WGS) entry which is preliminary data.</text>
</comment>
<evidence type="ECO:0000313" key="3">
    <source>
        <dbReference type="EMBL" id="RVU14081.1"/>
    </source>
</evidence>
<accession>A0A437NVP3</accession>
<evidence type="ECO:0000256" key="1">
    <source>
        <dbReference type="SAM" id="MobiDB-lite"/>
    </source>
</evidence>
<feature type="compositionally biased region" description="Pro residues" evidence="1">
    <location>
        <begin position="72"/>
        <end position="83"/>
    </location>
</feature>
<feature type="chain" id="PRO_5019427657" evidence="2">
    <location>
        <begin position="21"/>
        <end position="83"/>
    </location>
</feature>
<evidence type="ECO:0000256" key="2">
    <source>
        <dbReference type="SAM" id="SignalP"/>
    </source>
</evidence>
<evidence type="ECO:0000313" key="4">
    <source>
        <dbReference type="Proteomes" id="UP000286997"/>
    </source>
</evidence>